<evidence type="ECO:0000313" key="3">
    <source>
        <dbReference type="Proteomes" id="UP000293433"/>
    </source>
</evidence>
<dbReference type="InterPro" id="IPR050229">
    <property type="entry name" value="GlpE_sulfurtransferase"/>
</dbReference>
<name>A0A4V2EVP2_9BURK</name>
<feature type="domain" description="Rhodanese" evidence="1">
    <location>
        <begin position="43"/>
        <end position="132"/>
    </location>
</feature>
<dbReference type="CDD" id="cd00158">
    <property type="entry name" value="RHOD"/>
    <property type="match status" value="1"/>
</dbReference>
<dbReference type="RefSeq" id="WP_242615589.1">
    <property type="nucleotide sequence ID" value="NZ_SGWV01000010.1"/>
</dbReference>
<comment type="caution">
    <text evidence="2">The sequence shown here is derived from an EMBL/GenBank/DDBJ whole genome shotgun (WGS) entry which is preliminary data.</text>
</comment>
<evidence type="ECO:0000313" key="2">
    <source>
        <dbReference type="EMBL" id="RZS53180.1"/>
    </source>
</evidence>
<gene>
    <name evidence="2" type="ORF">EV685_2807</name>
</gene>
<evidence type="ECO:0000259" key="1">
    <source>
        <dbReference type="PROSITE" id="PS50206"/>
    </source>
</evidence>
<dbReference type="GO" id="GO:0016740">
    <property type="term" value="F:transferase activity"/>
    <property type="evidence" value="ECO:0007669"/>
    <property type="project" value="UniProtKB-KW"/>
</dbReference>
<dbReference type="PANTHER" id="PTHR43031:SF18">
    <property type="entry name" value="RHODANESE-RELATED SULFURTRANSFERASES"/>
    <property type="match status" value="1"/>
</dbReference>
<sequence length="134" mass="14132">MSFLIDNWYWLAAAAISGLALFVPGLGGSRAGIAVQDAVRLINREKAVVIDVCSKDEYATGHVAGSRNIPLDQLDTAKNLPTNKDQPLVVVCATGTRAGRAAAQLTKLGHQNVHVLSGGMGAWREANLPVEKTA</sequence>
<organism evidence="2 3">
    <name type="scientific">Sphaerotilus mobilis</name>
    <dbReference type="NCBI Taxonomy" id="47994"/>
    <lineage>
        <taxon>Bacteria</taxon>
        <taxon>Pseudomonadati</taxon>
        <taxon>Pseudomonadota</taxon>
        <taxon>Betaproteobacteria</taxon>
        <taxon>Burkholderiales</taxon>
        <taxon>Sphaerotilaceae</taxon>
        <taxon>Sphaerotilus</taxon>
    </lineage>
</organism>
<keyword evidence="2" id="KW-0808">Transferase</keyword>
<dbReference type="SUPFAM" id="SSF52821">
    <property type="entry name" value="Rhodanese/Cell cycle control phosphatase"/>
    <property type="match status" value="1"/>
</dbReference>
<dbReference type="EMBL" id="SGWV01000010">
    <property type="protein sequence ID" value="RZS53180.1"/>
    <property type="molecule type" value="Genomic_DNA"/>
</dbReference>
<dbReference type="InterPro" id="IPR036873">
    <property type="entry name" value="Rhodanese-like_dom_sf"/>
</dbReference>
<dbReference type="SMART" id="SM00450">
    <property type="entry name" value="RHOD"/>
    <property type="match status" value="1"/>
</dbReference>
<dbReference type="Gene3D" id="3.40.250.10">
    <property type="entry name" value="Rhodanese-like domain"/>
    <property type="match status" value="1"/>
</dbReference>
<protein>
    <submittedName>
        <fullName evidence="2">Rhodanese-related sulfurtransferase</fullName>
    </submittedName>
</protein>
<dbReference type="PANTHER" id="PTHR43031">
    <property type="entry name" value="FAD-DEPENDENT OXIDOREDUCTASE"/>
    <property type="match status" value="1"/>
</dbReference>
<dbReference type="Proteomes" id="UP000293433">
    <property type="component" value="Unassembled WGS sequence"/>
</dbReference>
<dbReference type="InterPro" id="IPR001763">
    <property type="entry name" value="Rhodanese-like_dom"/>
</dbReference>
<keyword evidence="3" id="KW-1185">Reference proteome</keyword>
<accession>A0A4V2EVP2</accession>
<proteinExistence type="predicted"/>
<dbReference type="AlphaFoldDB" id="A0A4V2EVP2"/>
<dbReference type="PROSITE" id="PS50206">
    <property type="entry name" value="RHODANESE_3"/>
    <property type="match status" value="1"/>
</dbReference>
<dbReference type="Pfam" id="PF00581">
    <property type="entry name" value="Rhodanese"/>
    <property type="match status" value="1"/>
</dbReference>
<reference evidence="2 3" key="1">
    <citation type="submission" date="2019-02" db="EMBL/GenBank/DDBJ databases">
        <title>Genomic Encyclopedia of Type Strains, Phase IV (KMG-IV): sequencing the most valuable type-strain genomes for metagenomic binning, comparative biology and taxonomic classification.</title>
        <authorList>
            <person name="Goeker M."/>
        </authorList>
    </citation>
    <scope>NUCLEOTIDE SEQUENCE [LARGE SCALE GENOMIC DNA]</scope>
    <source>
        <strain evidence="2 3">DSM 10617</strain>
    </source>
</reference>